<name>H2ZEB0_CIOSA</name>
<dbReference type="STRING" id="51511.ENSCSAVP00000015926"/>
<organism evidence="2 3">
    <name type="scientific">Ciona savignyi</name>
    <name type="common">Pacific transparent sea squirt</name>
    <dbReference type="NCBI Taxonomy" id="51511"/>
    <lineage>
        <taxon>Eukaryota</taxon>
        <taxon>Metazoa</taxon>
        <taxon>Chordata</taxon>
        <taxon>Tunicata</taxon>
        <taxon>Ascidiacea</taxon>
        <taxon>Phlebobranchia</taxon>
        <taxon>Cionidae</taxon>
        <taxon>Ciona</taxon>
    </lineage>
</organism>
<reference evidence="3" key="1">
    <citation type="submission" date="2003-08" db="EMBL/GenBank/DDBJ databases">
        <authorList>
            <person name="Birren B."/>
            <person name="Nusbaum C."/>
            <person name="Abebe A."/>
            <person name="Abouelleil A."/>
            <person name="Adekoya E."/>
            <person name="Ait-zahra M."/>
            <person name="Allen N."/>
            <person name="Allen T."/>
            <person name="An P."/>
            <person name="Anderson M."/>
            <person name="Anderson S."/>
            <person name="Arachchi H."/>
            <person name="Armbruster J."/>
            <person name="Bachantsang P."/>
            <person name="Baldwin J."/>
            <person name="Barry A."/>
            <person name="Bayul T."/>
            <person name="Blitshsteyn B."/>
            <person name="Bloom T."/>
            <person name="Blye J."/>
            <person name="Boguslavskiy L."/>
            <person name="Borowsky M."/>
            <person name="Boukhgalter B."/>
            <person name="Brunache A."/>
            <person name="Butler J."/>
            <person name="Calixte N."/>
            <person name="Calvo S."/>
            <person name="Camarata J."/>
            <person name="Campo K."/>
            <person name="Chang J."/>
            <person name="Cheshatsang Y."/>
            <person name="Citroen M."/>
            <person name="Collymore A."/>
            <person name="Considine T."/>
            <person name="Cook A."/>
            <person name="Cooke P."/>
            <person name="Corum B."/>
            <person name="Cuomo C."/>
            <person name="David R."/>
            <person name="Dawoe T."/>
            <person name="Degray S."/>
            <person name="Dodge S."/>
            <person name="Dooley K."/>
            <person name="Dorje P."/>
            <person name="Dorjee K."/>
            <person name="Dorris L."/>
            <person name="Duffey N."/>
            <person name="Dupes A."/>
            <person name="Elkins T."/>
            <person name="Engels R."/>
            <person name="Erickson J."/>
            <person name="Farina A."/>
            <person name="Faro S."/>
            <person name="Ferreira P."/>
            <person name="Fischer H."/>
            <person name="Fitzgerald M."/>
            <person name="Foley K."/>
            <person name="Gage D."/>
            <person name="Galagan J."/>
            <person name="Gearin G."/>
            <person name="Gnerre S."/>
            <person name="Gnirke A."/>
            <person name="Goyette A."/>
            <person name="Graham J."/>
            <person name="Grandbois E."/>
            <person name="Gyaltsen K."/>
            <person name="Hafez N."/>
            <person name="Hagopian D."/>
            <person name="Hagos B."/>
            <person name="Hall J."/>
            <person name="Hatcher B."/>
            <person name="Heller A."/>
            <person name="Higgins H."/>
            <person name="Honan T."/>
            <person name="Horn A."/>
            <person name="Houde N."/>
            <person name="Hughes L."/>
            <person name="Hulme W."/>
            <person name="Husby E."/>
            <person name="Iliev I."/>
            <person name="Jaffe D."/>
            <person name="Jones C."/>
            <person name="Kamal M."/>
            <person name="Kamat A."/>
            <person name="Kamvysselis M."/>
            <person name="Karlsson E."/>
            <person name="Kells C."/>
            <person name="Kieu A."/>
            <person name="Kisner P."/>
            <person name="Kodira C."/>
            <person name="Kulbokas E."/>
            <person name="Labutti K."/>
            <person name="Lama D."/>
            <person name="Landers T."/>
            <person name="Leger J."/>
            <person name="Levine S."/>
            <person name="Lewis D."/>
            <person name="Lewis T."/>
            <person name="Lindblad-toh K."/>
            <person name="Liu X."/>
            <person name="Lokyitsang T."/>
            <person name="Lokyitsang Y."/>
            <person name="Lucien O."/>
            <person name="Lui A."/>
            <person name="Ma L.J."/>
            <person name="Mabbitt R."/>
            <person name="Macdonald J."/>
            <person name="Maclean C."/>
            <person name="Major J."/>
            <person name="Manning J."/>
            <person name="Marabella R."/>
            <person name="Maru K."/>
            <person name="Matthews C."/>
            <person name="Mauceli E."/>
            <person name="Mccarthy M."/>
            <person name="Mcdonough S."/>
            <person name="Mcghee T."/>
            <person name="Meldrim J."/>
            <person name="Meneus L."/>
            <person name="Mesirov J."/>
            <person name="Mihalev A."/>
            <person name="Mihova T."/>
            <person name="Mikkelsen T."/>
            <person name="Mlenga V."/>
            <person name="Moru K."/>
            <person name="Mozes J."/>
            <person name="Mulrain L."/>
            <person name="Munson G."/>
            <person name="Naylor J."/>
            <person name="Newes C."/>
            <person name="Nguyen C."/>
            <person name="Nguyen N."/>
            <person name="Nguyen T."/>
            <person name="Nicol R."/>
            <person name="Nielsen C."/>
            <person name="Nizzari M."/>
            <person name="Norbu C."/>
            <person name="Norbu N."/>
            <person name="O'donnell P."/>
            <person name="Okoawo O."/>
            <person name="O'leary S."/>
            <person name="Omotosho B."/>
            <person name="O'neill K."/>
            <person name="Osman S."/>
            <person name="Parker S."/>
            <person name="Perrin D."/>
            <person name="Phunkhang P."/>
            <person name="Piqani B."/>
            <person name="Purcell S."/>
            <person name="Rachupka T."/>
            <person name="Ramasamy U."/>
            <person name="Rameau R."/>
            <person name="Ray V."/>
            <person name="Raymond C."/>
            <person name="Retta R."/>
            <person name="Richardson S."/>
            <person name="Rise C."/>
            <person name="Rodriguez J."/>
            <person name="Rogers J."/>
            <person name="Rogov P."/>
            <person name="Rutman M."/>
            <person name="Schupbach R."/>
            <person name="Seaman C."/>
            <person name="Settipalli S."/>
            <person name="Sharpe T."/>
            <person name="Sheridan J."/>
            <person name="Sherpa N."/>
            <person name="Shi J."/>
            <person name="Smirnov S."/>
            <person name="Smith C."/>
            <person name="Sougnez C."/>
            <person name="Spencer B."/>
            <person name="Stalker J."/>
            <person name="Stange-thomann N."/>
            <person name="Stavropoulos S."/>
            <person name="Stetson K."/>
            <person name="Stone C."/>
            <person name="Stone S."/>
            <person name="Stubbs M."/>
            <person name="Talamas J."/>
            <person name="Tchuinga P."/>
            <person name="Tenzing P."/>
            <person name="Tesfaye S."/>
            <person name="Theodore J."/>
            <person name="Thoulutsang Y."/>
            <person name="Topham K."/>
            <person name="Towey S."/>
            <person name="Tsamla T."/>
            <person name="Tsomo N."/>
            <person name="Vallee D."/>
            <person name="Vassiliev H."/>
            <person name="Venkataraman V."/>
            <person name="Vinson J."/>
            <person name="Vo A."/>
            <person name="Wade C."/>
            <person name="Wang S."/>
            <person name="Wangchuk T."/>
            <person name="Wangdi T."/>
            <person name="Whittaker C."/>
            <person name="Wilkinson J."/>
            <person name="Wu Y."/>
            <person name="Wyman D."/>
            <person name="Yadav S."/>
            <person name="Yang S."/>
            <person name="Yang X."/>
            <person name="Yeager S."/>
            <person name="Yee E."/>
            <person name="Young G."/>
            <person name="Zainoun J."/>
            <person name="Zembeck L."/>
            <person name="Zimmer A."/>
            <person name="Zody M."/>
            <person name="Lander E."/>
        </authorList>
    </citation>
    <scope>NUCLEOTIDE SEQUENCE [LARGE SCALE GENOMIC DNA]</scope>
</reference>
<dbReference type="GO" id="GO:0035735">
    <property type="term" value="P:intraciliary transport involved in cilium assembly"/>
    <property type="evidence" value="ECO:0007669"/>
    <property type="project" value="TreeGrafter"/>
</dbReference>
<dbReference type="eggNOG" id="ENOG502QS4E">
    <property type="taxonomic scope" value="Eukaryota"/>
</dbReference>
<dbReference type="HOGENOM" id="CLU_063134_0_0_1"/>
<dbReference type="GO" id="GO:0048487">
    <property type="term" value="F:beta-tubulin binding"/>
    <property type="evidence" value="ECO:0007669"/>
    <property type="project" value="InterPro"/>
</dbReference>
<dbReference type="GO" id="GO:0030992">
    <property type="term" value="C:intraciliary transport particle B"/>
    <property type="evidence" value="ECO:0007669"/>
    <property type="project" value="InterPro"/>
</dbReference>
<feature type="coiled-coil region" evidence="1">
    <location>
        <begin position="49"/>
        <end position="170"/>
    </location>
</feature>
<dbReference type="Proteomes" id="UP000007875">
    <property type="component" value="Unassembled WGS sequence"/>
</dbReference>
<evidence type="ECO:0000313" key="3">
    <source>
        <dbReference type="Proteomes" id="UP000007875"/>
    </source>
</evidence>
<dbReference type="GO" id="GO:0005929">
    <property type="term" value="C:cilium"/>
    <property type="evidence" value="ECO:0007669"/>
    <property type="project" value="TreeGrafter"/>
</dbReference>
<protein>
    <submittedName>
        <fullName evidence="2">Uncharacterized protein</fullName>
    </submittedName>
</protein>
<dbReference type="PANTHER" id="PTHR31432">
    <property type="entry name" value="INTRAFLAGELLAR TRANSPORT PROTEIN 74 HOMOLOG"/>
    <property type="match status" value="1"/>
</dbReference>
<keyword evidence="3" id="KW-1185">Reference proteome</keyword>
<dbReference type="OMA" id="CEYASIT"/>
<accession>H2ZEB0</accession>
<dbReference type="InParanoid" id="H2ZEB0"/>
<evidence type="ECO:0000313" key="2">
    <source>
        <dbReference type="Ensembl" id="ENSCSAVP00000015926.1"/>
    </source>
</evidence>
<dbReference type="AlphaFoldDB" id="H2ZEB0"/>
<evidence type="ECO:0000256" key="1">
    <source>
        <dbReference type="SAM" id="Coils"/>
    </source>
</evidence>
<dbReference type="Ensembl" id="ENSCSAVT00000016105.1">
    <property type="protein sequence ID" value="ENSCSAVP00000015926.1"/>
    <property type="gene ID" value="ENSCSAVG00000009373.1"/>
</dbReference>
<proteinExistence type="predicted"/>
<keyword evidence="1" id="KW-0175">Coiled coil</keyword>
<dbReference type="GeneTree" id="ENSGT00390000007109"/>
<sequence>MMDFASNFEREREDQISQHAQLQDAVVVLLEQVSKTVGFGDNIPSKRDMRALQDDLQFKEGELHKAEATSSSLMGESSKLHGDLTRVEELEDKIADEKRTLNEKIDHMLTELEIYKNIDGLRANAEKKKQELAAEQRNLEEQKSNFRDDLQDLNKDLMKLQKALEDNETHAQLANLERKWQHLEQNNFALKEYIASNSMSSSAVKTKVTKDVIETNQLLQDICTKSSLL</sequence>
<reference evidence="2" key="3">
    <citation type="submission" date="2025-09" db="UniProtKB">
        <authorList>
            <consortium name="Ensembl"/>
        </authorList>
    </citation>
    <scope>IDENTIFICATION</scope>
</reference>
<dbReference type="PANTHER" id="PTHR31432:SF0">
    <property type="entry name" value="INTRAFLAGELLAR TRANSPORT PROTEIN 74 HOMOLOG"/>
    <property type="match status" value="1"/>
</dbReference>
<dbReference type="InterPro" id="IPR029602">
    <property type="entry name" value="IFT74"/>
</dbReference>
<reference evidence="2" key="2">
    <citation type="submission" date="2025-08" db="UniProtKB">
        <authorList>
            <consortium name="Ensembl"/>
        </authorList>
    </citation>
    <scope>IDENTIFICATION</scope>
</reference>